<keyword evidence="2" id="KW-1185">Reference proteome</keyword>
<evidence type="ECO:0000313" key="1">
    <source>
        <dbReference type="EMBL" id="MCU9593544.1"/>
    </source>
</evidence>
<dbReference type="SUPFAM" id="SSF52540">
    <property type="entry name" value="P-loop containing nucleoside triphosphate hydrolases"/>
    <property type="match status" value="1"/>
</dbReference>
<proteinExistence type="predicted"/>
<dbReference type="Gene3D" id="3.40.50.300">
    <property type="entry name" value="P-loop containing nucleotide triphosphate hydrolases"/>
    <property type="match status" value="1"/>
</dbReference>
<dbReference type="InterPro" id="IPR027417">
    <property type="entry name" value="P-loop_NTPase"/>
</dbReference>
<dbReference type="InterPro" id="IPR053259">
    <property type="entry name" value="Golvesin-related_Golgi"/>
</dbReference>
<gene>
    <name evidence="1" type="ORF">OEV82_03620</name>
</gene>
<dbReference type="Proteomes" id="UP001208656">
    <property type="component" value="Unassembled WGS sequence"/>
</dbReference>
<name>A0ABT2WCY5_9BACI</name>
<comment type="caution">
    <text evidence="1">The sequence shown here is derived from an EMBL/GenBank/DDBJ whole genome shotgun (WGS) entry which is preliminary data.</text>
</comment>
<evidence type="ECO:0000313" key="2">
    <source>
        <dbReference type="Proteomes" id="UP001208656"/>
    </source>
</evidence>
<reference evidence="1 2" key="1">
    <citation type="submission" date="2022-10" db="EMBL/GenBank/DDBJ databases">
        <title>Description of Fervidibacillus gen. nov. in the family Fervidibacillaceae fam. nov. with two species, Fervidibacillus albus sp. nov., and Fervidibacillus halotolerans sp. nov., isolated from tidal flat sediments.</title>
        <authorList>
            <person name="Kwon K.K."/>
            <person name="Yang S.-H."/>
        </authorList>
    </citation>
    <scope>NUCLEOTIDE SEQUENCE [LARGE SCALE GENOMIC DNA]</scope>
    <source>
        <strain evidence="1 2">DSM 23332</strain>
    </source>
</reference>
<dbReference type="InterPro" id="IPR005331">
    <property type="entry name" value="Sulfotransferase"/>
</dbReference>
<dbReference type="Pfam" id="PF03567">
    <property type="entry name" value="Sulfotransfer_2"/>
    <property type="match status" value="1"/>
</dbReference>
<accession>A0ABT2WCY5</accession>
<organism evidence="1 2">
    <name type="scientific">Pallidibacillus thermolactis</name>
    <dbReference type="NCBI Taxonomy" id="251051"/>
    <lineage>
        <taxon>Bacteria</taxon>
        <taxon>Bacillati</taxon>
        <taxon>Bacillota</taxon>
        <taxon>Bacilli</taxon>
        <taxon>Bacillales</taxon>
        <taxon>Bacillaceae</taxon>
        <taxon>Pallidibacillus</taxon>
    </lineage>
</organism>
<dbReference type="PANTHER" id="PTHR32301:SF6">
    <property type="entry name" value="GOLVESIN-RELATED"/>
    <property type="match status" value="1"/>
</dbReference>
<sequence>MDKNSLLIFLHIPKTGGTTLNSIFRKQFMRDKLFDHDNYQNKRMKLEDLTEEEKKQIQAIAGHYFYGIHHLFNKRATYFTMLRDPIDRVISSYYYLRNTPGFERIKRMTLEQFVLSEPQAHNLQTKMISGDIGKNPSIQKAMKHLQTFSIVGVTERFNETLYLLQKEFGWIDTEYKKINITKRRPAVTDLDPSLIQLIKENNKLDIQLYEYSKTLLNKRLQALSAEERRELEVFKQKHQHT</sequence>
<dbReference type="RefSeq" id="WP_263061059.1">
    <property type="nucleotide sequence ID" value="NZ_JAOUSE010000006.1"/>
</dbReference>
<dbReference type="PANTHER" id="PTHR32301">
    <property type="entry name" value="COUNTIN RECEPTOR CNR3-RELATED"/>
    <property type="match status" value="1"/>
</dbReference>
<protein>
    <submittedName>
        <fullName evidence="1">Sulfotransferase family 2 domain-containing protein</fullName>
    </submittedName>
</protein>
<dbReference type="EMBL" id="JAOUSE010000006">
    <property type="protein sequence ID" value="MCU9593544.1"/>
    <property type="molecule type" value="Genomic_DNA"/>
</dbReference>